<organism evidence="3 4">
    <name type="scientific">Hibiscus syriacus</name>
    <name type="common">Rose of Sharon</name>
    <dbReference type="NCBI Taxonomy" id="106335"/>
    <lineage>
        <taxon>Eukaryota</taxon>
        <taxon>Viridiplantae</taxon>
        <taxon>Streptophyta</taxon>
        <taxon>Embryophyta</taxon>
        <taxon>Tracheophyta</taxon>
        <taxon>Spermatophyta</taxon>
        <taxon>Magnoliopsida</taxon>
        <taxon>eudicotyledons</taxon>
        <taxon>Gunneridae</taxon>
        <taxon>Pentapetalae</taxon>
        <taxon>rosids</taxon>
        <taxon>malvids</taxon>
        <taxon>Malvales</taxon>
        <taxon>Malvaceae</taxon>
        <taxon>Malvoideae</taxon>
        <taxon>Hibiscus</taxon>
    </lineage>
</organism>
<dbReference type="PANTHER" id="PTHR32410">
    <property type="entry name" value="CYSTEINE/HISTIDINE-RICH C1 DOMAIN FAMILY PROTEIN"/>
    <property type="match status" value="1"/>
</dbReference>
<keyword evidence="1" id="KW-0677">Repeat</keyword>
<evidence type="ECO:0000313" key="4">
    <source>
        <dbReference type="Proteomes" id="UP000436088"/>
    </source>
</evidence>
<dbReference type="AlphaFoldDB" id="A0A6A3CP89"/>
<proteinExistence type="predicted"/>
<evidence type="ECO:0000313" key="3">
    <source>
        <dbReference type="EMBL" id="KAE8731200.1"/>
    </source>
</evidence>
<keyword evidence="4" id="KW-1185">Reference proteome</keyword>
<sequence length="383" mass="43561">MESQNFGHMHTMVFNEERGNETKEAHCGICVEMVSGPCFICAECGFSPSYLHIKCALFTLSIAGKKPEELKHIATIDPPVLPGEVIVGSTYTRNVPNYPMKSTIPFTNNTTLFYSLTVNVPPVTYANRHEIGDFFIVVHRCAMREGWYVVIEAKNLDEELDDDLASINPITRVIELNEAGEMTRIKHFSHAHDLILSDNFMDNDKTCDDHPGRRWNGLIHIYEDSSLLSATFSNADFAIVRVAALPINLMCDEHPLALTYLEDNDYSEYLHCNICEKRRDQNHWFYHCAICDFSAHPQCVPQSRLLIKPGSTYKAEGHHPHPLTFVRKPHYYLRCSKCSNLCQDLALQCADSTCNYTVHWGCVKPVDFDPDKPVAFYKTQSDC</sequence>
<dbReference type="Proteomes" id="UP000436088">
    <property type="component" value="Unassembled WGS sequence"/>
</dbReference>
<dbReference type="EMBL" id="VEPZ02000196">
    <property type="protein sequence ID" value="KAE8731200.1"/>
    <property type="molecule type" value="Genomic_DNA"/>
</dbReference>
<reference evidence="3" key="1">
    <citation type="submission" date="2019-09" db="EMBL/GenBank/DDBJ databases">
        <title>Draft genome information of white flower Hibiscus syriacus.</title>
        <authorList>
            <person name="Kim Y.-M."/>
        </authorList>
    </citation>
    <scope>NUCLEOTIDE SEQUENCE [LARGE SCALE GENOMIC DNA]</scope>
    <source>
        <strain evidence="3">YM2019G1</strain>
    </source>
</reference>
<evidence type="ECO:0000256" key="1">
    <source>
        <dbReference type="ARBA" id="ARBA00022737"/>
    </source>
</evidence>
<gene>
    <name evidence="3" type="ORF">F3Y22_tig00002840pilonHSYRG00638</name>
</gene>
<dbReference type="SUPFAM" id="SSF57889">
    <property type="entry name" value="Cysteine-rich domain"/>
    <property type="match status" value="1"/>
</dbReference>
<feature type="domain" description="DC1" evidence="2">
    <location>
        <begin position="252"/>
        <end position="300"/>
    </location>
</feature>
<dbReference type="InterPro" id="IPR004146">
    <property type="entry name" value="DC1"/>
</dbReference>
<accession>A0A6A3CP89</accession>
<name>A0A6A3CP89_HIBSY</name>
<dbReference type="InterPro" id="IPR053192">
    <property type="entry name" value="Vacuole_Formation_Reg"/>
</dbReference>
<protein>
    <recommendedName>
        <fullName evidence="2">DC1 domain-containing protein</fullName>
    </recommendedName>
</protein>
<evidence type="ECO:0000259" key="2">
    <source>
        <dbReference type="Pfam" id="PF03107"/>
    </source>
</evidence>
<dbReference type="InterPro" id="IPR046349">
    <property type="entry name" value="C1-like_sf"/>
</dbReference>
<dbReference type="Pfam" id="PF03107">
    <property type="entry name" value="C1_2"/>
    <property type="match status" value="1"/>
</dbReference>
<dbReference type="PANTHER" id="PTHR32410:SF216">
    <property type="entry name" value="PHORBOL-ESTER_DAG-TYPE DOMAIN-CONTAINING PROTEIN"/>
    <property type="match status" value="1"/>
</dbReference>
<comment type="caution">
    <text evidence="3">The sequence shown here is derived from an EMBL/GenBank/DDBJ whole genome shotgun (WGS) entry which is preliminary data.</text>
</comment>